<evidence type="ECO:0000256" key="1">
    <source>
        <dbReference type="SAM" id="MobiDB-lite"/>
    </source>
</evidence>
<gene>
    <name evidence="2" type="ORF">AFR_16340</name>
</gene>
<dbReference type="EMBL" id="CP006272">
    <property type="protein sequence ID" value="AGZ41550.1"/>
    <property type="molecule type" value="Genomic_DNA"/>
</dbReference>
<sequence length="236" mass="26307">MTPALSADDQRAFESEVLAYFRSAFHEYCERAHRTPGLDLRGTVIEAQLVTASALQLVTVEIRRQADIFAGRLVRARAVDVRFPVQPRLGAPGYRLEVTPPIPGSEQTRPPQQRRPDSGRTLRLSYGSSLRWDFPLVSGPDWVPLGRSIPAQRGSGYLIPETVQAVPRGVLLEVRHQLGDTEVCRSEQRPEYIVEVDGLRLEPGYLVTAGETGSIVFSRADSAVSTRLTYRVDRRV</sequence>
<dbReference type="Proteomes" id="UP000017746">
    <property type="component" value="Chromosome"/>
</dbReference>
<keyword evidence="3" id="KW-1185">Reference proteome</keyword>
<dbReference type="RefSeq" id="WP_023361625.1">
    <property type="nucleotide sequence ID" value="NC_022657.1"/>
</dbReference>
<evidence type="ECO:0000313" key="3">
    <source>
        <dbReference type="Proteomes" id="UP000017746"/>
    </source>
</evidence>
<proteinExistence type="predicted"/>
<dbReference type="eggNOG" id="ENOG5030UHS">
    <property type="taxonomic scope" value="Bacteria"/>
</dbReference>
<reference evidence="2 3" key="1">
    <citation type="journal article" date="2014" name="J. Biotechnol.">
        <title>Complete genome sequence of the actinobacterium Actinoplanes friuliensis HAG 010964, producer of the lipopeptide antibiotic friulimycin.</title>
        <authorList>
            <person name="Ruckert C."/>
            <person name="Szczepanowski R."/>
            <person name="Albersmeier A."/>
            <person name="Goesmann A."/>
            <person name="Fischer N."/>
            <person name="Steinkamper A."/>
            <person name="Puhler A."/>
            <person name="Biener R."/>
            <person name="Schwartz D."/>
            <person name="Kalinowski J."/>
        </authorList>
    </citation>
    <scope>NUCLEOTIDE SEQUENCE [LARGE SCALE GENOMIC DNA]</scope>
    <source>
        <strain evidence="2 3">DSM 7358</strain>
    </source>
</reference>
<feature type="region of interest" description="Disordered" evidence="1">
    <location>
        <begin position="92"/>
        <end position="120"/>
    </location>
</feature>
<dbReference type="OrthoDB" id="3297067at2"/>
<organism evidence="2 3">
    <name type="scientific">Actinoplanes friuliensis DSM 7358</name>
    <dbReference type="NCBI Taxonomy" id="1246995"/>
    <lineage>
        <taxon>Bacteria</taxon>
        <taxon>Bacillati</taxon>
        <taxon>Actinomycetota</taxon>
        <taxon>Actinomycetes</taxon>
        <taxon>Micromonosporales</taxon>
        <taxon>Micromonosporaceae</taxon>
        <taxon>Actinoplanes</taxon>
    </lineage>
</organism>
<accession>U5W0T3</accession>
<dbReference type="KEGG" id="afs:AFR_16340"/>
<dbReference type="HOGENOM" id="CLU_1173466_0_0_11"/>
<name>U5W0T3_9ACTN</name>
<dbReference type="AlphaFoldDB" id="U5W0T3"/>
<evidence type="ECO:0000313" key="2">
    <source>
        <dbReference type="EMBL" id="AGZ41550.1"/>
    </source>
</evidence>
<dbReference type="STRING" id="1246995.AFR_16340"/>
<dbReference type="PATRIC" id="fig|1246995.3.peg.3314"/>
<protein>
    <submittedName>
        <fullName evidence="2">Uncharacterized protein</fullName>
    </submittedName>
</protein>